<accession>A0A7D5QCT1</accession>
<organism evidence="2 3">
    <name type="scientific">Halorarum salinum</name>
    <dbReference type="NCBI Taxonomy" id="2743089"/>
    <lineage>
        <taxon>Archaea</taxon>
        <taxon>Methanobacteriati</taxon>
        <taxon>Methanobacteriota</taxon>
        <taxon>Stenosarchaea group</taxon>
        <taxon>Halobacteria</taxon>
        <taxon>Halobacteriales</taxon>
        <taxon>Haloferacaceae</taxon>
        <taxon>Halorarum</taxon>
    </lineage>
</organism>
<dbReference type="RefSeq" id="WP_179269385.1">
    <property type="nucleotide sequence ID" value="NZ_CP058579.1"/>
</dbReference>
<keyword evidence="1" id="KW-0472">Membrane</keyword>
<dbReference type="KEGG" id="halu:HUG12_14120"/>
<dbReference type="Proteomes" id="UP000509626">
    <property type="component" value="Chromosome"/>
</dbReference>
<protein>
    <submittedName>
        <fullName evidence="2">Uncharacterized protein</fullName>
    </submittedName>
</protein>
<dbReference type="AlphaFoldDB" id="A0A7D5QCT1"/>
<evidence type="ECO:0000313" key="2">
    <source>
        <dbReference type="EMBL" id="QLG62800.1"/>
    </source>
</evidence>
<keyword evidence="1" id="KW-0812">Transmembrane</keyword>
<sequence>MAHLRGSDRGQLMLVGALALAVLFVSFAFLLNTAIYTETVASRGTGVEAVDVVGYGNAATEATAGTIDRVSVGGNDSYDSIHRNVTAAIGDWDDGTARQYASEGDAPSTEVASVTNGTRIVQNETRNFTDASASEDWTLATDVRTRNYTMAVEDGGLAGDATNAFNVTFDNGSATYSVRMYDPGSGVEIRTTDGDGSVVGTCDRPGPSVRIDFAAGTANGSSCDALDFYRTLEGDYEVRYANADNVSGTYSLTASVRHDDLAGSNFVAYGGDGPFRSTAIYSADIEVVYRSPTVYYRSEVTVAPNAAEVAA</sequence>
<reference evidence="2 3" key="1">
    <citation type="submission" date="2020-06" db="EMBL/GenBank/DDBJ databases">
        <title>NJ-3-1, isolated from saline soil.</title>
        <authorList>
            <person name="Cui H.L."/>
            <person name="Shi X."/>
        </authorList>
    </citation>
    <scope>NUCLEOTIDE SEQUENCE [LARGE SCALE GENOMIC DNA]</scope>
    <source>
        <strain evidence="2 3">NJ-3-1</strain>
    </source>
</reference>
<dbReference type="OrthoDB" id="238714at2157"/>
<dbReference type="GeneID" id="56038617"/>
<evidence type="ECO:0000256" key="1">
    <source>
        <dbReference type="SAM" id="Phobius"/>
    </source>
</evidence>
<gene>
    <name evidence="2" type="ORF">HUG12_14120</name>
</gene>
<keyword evidence="1" id="KW-1133">Transmembrane helix</keyword>
<name>A0A7D5QCT1_9EURY</name>
<feature type="transmembrane region" description="Helical" evidence="1">
    <location>
        <begin position="12"/>
        <end position="31"/>
    </location>
</feature>
<keyword evidence="3" id="KW-1185">Reference proteome</keyword>
<dbReference type="EMBL" id="CP058579">
    <property type="protein sequence ID" value="QLG62800.1"/>
    <property type="molecule type" value="Genomic_DNA"/>
</dbReference>
<evidence type="ECO:0000313" key="3">
    <source>
        <dbReference type="Proteomes" id="UP000509626"/>
    </source>
</evidence>
<proteinExistence type="predicted"/>